<dbReference type="OrthoDB" id="3421368at2"/>
<dbReference type="RefSeq" id="WP_106253789.1">
    <property type="nucleotide sequence ID" value="NZ_PVZC01000016.1"/>
</dbReference>
<dbReference type="AlphaFoldDB" id="A0A2T0PPM7"/>
<name>A0A2T0PPM7_9ACTN</name>
<keyword evidence="2" id="KW-1185">Reference proteome</keyword>
<gene>
    <name evidence="1" type="ORF">CLV72_11640</name>
</gene>
<evidence type="ECO:0000313" key="1">
    <source>
        <dbReference type="EMBL" id="PRX90844.1"/>
    </source>
</evidence>
<organism evidence="1 2">
    <name type="scientific">Allonocardiopsis opalescens</name>
    <dbReference type="NCBI Taxonomy" id="1144618"/>
    <lineage>
        <taxon>Bacteria</taxon>
        <taxon>Bacillati</taxon>
        <taxon>Actinomycetota</taxon>
        <taxon>Actinomycetes</taxon>
        <taxon>Streptosporangiales</taxon>
        <taxon>Allonocardiopsis</taxon>
    </lineage>
</organism>
<proteinExistence type="predicted"/>
<dbReference type="EMBL" id="PVZC01000016">
    <property type="protein sequence ID" value="PRX90844.1"/>
    <property type="molecule type" value="Genomic_DNA"/>
</dbReference>
<protein>
    <submittedName>
        <fullName evidence="1">Uncharacterized protein</fullName>
    </submittedName>
</protein>
<accession>A0A2T0PPM7</accession>
<reference evidence="1 2" key="1">
    <citation type="submission" date="2018-03" db="EMBL/GenBank/DDBJ databases">
        <title>Genomic Encyclopedia of Archaeal and Bacterial Type Strains, Phase II (KMG-II): from individual species to whole genera.</title>
        <authorList>
            <person name="Goeker M."/>
        </authorList>
    </citation>
    <scope>NUCLEOTIDE SEQUENCE [LARGE SCALE GENOMIC DNA]</scope>
    <source>
        <strain evidence="1 2">DSM 45601</strain>
    </source>
</reference>
<dbReference type="Proteomes" id="UP000237846">
    <property type="component" value="Unassembled WGS sequence"/>
</dbReference>
<sequence>MDDGGLCAVPDCYRRVRDATVCTPCIAELRRALGRVPELAAELDTAVTRGDRMGGGSGGRRSAEAPLVFNAGASEVGWVLRNALVTWVRVLANAYGEDQPPRRPPRYGPVCRRCAHASCAEIRRGGAGLPEDNLPAMAGWLSARAERVRLHEAGGECVDEVLAALAEVLPVLDLPVERAYVGPCASCGADLYTRPGAPTATCRDCGHAHDADARLGLLHRWADAHLGTAAEVAGAVSRMGRPVTAELLRKWVQRGKLAQYPPDPRDDRRRPRYRVGDVIGLLPETERA</sequence>
<comment type="caution">
    <text evidence="1">The sequence shown here is derived from an EMBL/GenBank/DDBJ whole genome shotgun (WGS) entry which is preliminary data.</text>
</comment>
<evidence type="ECO:0000313" key="2">
    <source>
        <dbReference type="Proteomes" id="UP000237846"/>
    </source>
</evidence>